<dbReference type="PANTHER" id="PTHR34203">
    <property type="entry name" value="METHYLTRANSFERASE, FKBM FAMILY PROTEIN"/>
    <property type="match status" value="1"/>
</dbReference>
<dbReference type="RefSeq" id="WP_190407919.1">
    <property type="nucleotide sequence ID" value="NZ_JACJRF010000025.1"/>
</dbReference>
<accession>A0ABR8CSN2</accession>
<comment type="caution">
    <text evidence="2">The sequence shown here is derived from an EMBL/GenBank/DDBJ whole genome shotgun (WGS) entry which is preliminary data.</text>
</comment>
<dbReference type="SUPFAM" id="SSF53335">
    <property type="entry name" value="S-adenosyl-L-methionine-dependent methyltransferases"/>
    <property type="match status" value="1"/>
</dbReference>
<keyword evidence="2" id="KW-0808">Transferase</keyword>
<dbReference type="Gene3D" id="3.40.50.150">
    <property type="entry name" value="Vaccinia Virus protein VP39"/>
    <property type="match status" value="1"/>
</dbReference>
<dbReference type="GO" id="GO:0008168">
    <property type="term" value="F:methyltransferase activity"/>
    <property type="evidence" value="ECO:0007669"/>
    <property type="project" value="UniProtKB-KW"/>
</dbReference>
<dbReference type="EMBL" id="JACJRF010000025">
    <property type="protein sequence ID" value="MBD2345485.1"/>
    <property type="molecule type" value="Genomic_DNA"/>
</dbReference>
<dbReference type="InterPro" id="IPR052514">
    <property type="entry name" value="SAM-dependent_MTase"/>
</dbReference>
<evidence type="ECO:0000313" key="2">
    <source>
        <dbReference type="EMBL" id="MBD2345485.1"/>
    </source>
</evidence>
<keyword evidence="3" id="KW-1185">Reference proteome</keyword>
<dbReference type="NCBIfam" id="TIGR01444">
    <property type="entry name" value="fkbM_fam"/>
    <property type="match status" value="1"/>
</dbReference>
<name>A0ABR8CSN2_9NOST</name>
<evidence type="ECO:0000259" key="1">
    <source>
        <dbReference type="Pfam" id="PF05050"/>
    </source>
</evidence>
<protein>
    <submittedName>
        <fullName evidence="2">FkbM family methyltransferase</fullName>
    </submittedName>
</protein>
<dbReference type="GO" id="GO:0032259">
    <property type="term" value="P:methylation"/>
    <property type="evidence" value="ECO:0007669"/>
    <property type="project" value="UniProtKB-KW"/>
</dbReference>
<reference evidence="2 3" key="1">
    <citation type="journal article" date="2020" name="ISME J.">
        <title>Comparative genomics reveals insights into cyanobacterial evolution and habitat adaptation.</title>
        <authorList>
            <person name="Chen M.Y."/>
            <person name="Teng W.K."/>
            <person name="Zhao L."/>
            <person name="Hu C.X."/>
            <person name="Zhou Y.K."/>
            <person name="Han B.P."/>
            <person name="Song L.R."/>
            <person name="Shu W.S."/>
        </authorList>
    </citation>
    <scope>NUCLEOTIDE SEQUENCE [LARGE SCALE GENOMIC DNA]</scope>
    <source>
        <strain evidence="2 3">FACHB-260</strain>
    </source>
</reference>
<dbReference type="InterPro" id="IPR006342">
    <property type="entry name" value="FkbM_mtfrase"/>
</dbReference>
<dbReference type="Pfam" id="PF05050">
    <property type="entry name" value="Methyltransf_21"/>
    <property type="match status" value="1"/>
</dbReference>
<organism evidence="2 3">
    <name type="scientific">Anabaena subtropica FACHB-260</name>
    <dbReference type="NCBI Taxonomy" id="2692884"/>
    <lineage>
        <taxon>Bacteria</taxon>
        <taxon>Bacillati</taxon>
        <taxon>Cyanobacteriota</taxon>
        <taxon>Cyanophyceae</taxon>
        <taxon>Nostocales</taxon>
        <taxon>Nostocaceae</taxon>
        <taxon>Anabaena</taxon>
    </lineage>
</organism>
<sequence>MNISGISNKSFFGKLLRWPLNLIPPTTVLPILQGRLKGKQWITGSSQHGCWLGSYEYDKQILFEQTITEGSIVFDLGAHTGFYTLLASTLVGSQGKVFAFEPMPTNFKYLKQHLQLNRISNVTVMESAVSDTTGIDYFELNSSSFQGQLSSKGTLEVKTVSLDHLIAKGEIPKPNYIKIDVEGAEIKVLTGAKNMLMNAHPTIFLATHSDELHKQCLDFLTSLGYKIKPIGNKSLEESEEIIAFY</sequence>
<dbReference type="PANTHER" id="PTHR34203:SF15">
    <property type="entry name" value="SLL1173 PROTEIN"/>
    <property type="match status" value="1"/>
</dbReference>
<proteinExistence type="predicted"/>
<feature type="domain" description="Methyltransferase FkbM" evidence="1">
    <location>
        <begin position="75"/>
        <end position="227"/>
    </location>
</feature>
<gene>
    <name evidence="2" type="ORF">H6G18_15210</name>
</gene>
<keyword evidence="2" id="KW-0489">Methyltransferase</keyword>
<dbReference type="Proteomes" id="UP000607281">
    <property type="component" value="Unassembled WGS sequence"/>
</dbReference>
<evidence type="ECO:0000313" key="3">
    <source>
        <dbReference type="Proteomes" id="UP000607281"/>
    </source>
</evidence>
<dbReference type="InterPro" id="IPR029063">
    <property type="entry name" value="SAM-dependent_MTases_sf"/>
</dbReference>